<dbReference type="EMBL" id="CADCTR010002445">
    <property type="protein sequence ID" value="CAA9353631.1"/>
    <property type="molecule type" value="Genomic_DNA"/>
</dbReference>
<evidence type="ECO:0000313" key="2">
    <source>
        <dbReference type="EMBL" id="CAA9353631.1"/>
    </source>
</evidence>
<reference evidence="2" key="1">
    <citation type="submission" date="2020-02" db="EMBL/GenBank/DDBJ databases">
        <authorList>
            <person name="Meier V. D."/>
        </authorList>
    </citation>
    <scope>NUCLEOTIDE SEQUENCE</scope>
    <source>
        <strain evidence="2">AVDCRST_MAG93</strain>
    </source>
</reference>
<sequence length="84" mass="8863">MGHLAVAAQEDRARIPGQVGSQPLGHPLQAYPGGGAVPSRFGILQRRSQERDAHPGELLFSRVHSVSSPLRQIDGGFGDSLGPI</sequence>
<name>A0A6J4MA24_9CHLR</name>
<dbReference type="AlphaFoldDB" id="A0A6J4MA24"/>
<organism evidence="2">
    <name type="scientific">uncultured Chloroflexia bacterium</name>
    <dbReference type="NCBI Taxonomy" id="1672391"/>
    <lineage>
        <taxon>Bacteria</taxon>
        <taxon>Bacillati</taxon>
        <taxon>Chloroflexota</taxon>
        <taxon>Chloroflexia</taxon>
        <taxon>environmental samples</taxon>
    </lineage>
</organism>
<proteinExistence type="predicted"/>
<feature type="region of interest" description="Disordered" evidence="1">
    <location>
        <begin position="1"/>
        <end position="26"/>
    </location>
</feature>
<gene>
    <name evidence="2" type="ORF">AVDCRST_MAG93-7240</name>
</gene>
<accession>A0A6J4MA24</accession>
<evidence type="ECO:0000256" key="1">
    <source>
        <dbReference type="SAM" id="MobiDB-lite"/>
    </source>
</evidence>
<protein>
    <submittedName>
        <fullName evidence="2">Uncharacterized protein</fullName>
    </submittedName>
</protein>